<dbReference type="InterPro" id="IPR050651">
    <property type="entry name" value="Plant_Cytochrome_P450_Monoox"/>
</dbReference>
<keyword evidence="2 7" id="KW-0349">Heme</keyword>
<dbReference type="FunFam" id="1.10.630.10:FF:000026">
    <property type="entry name" value="Cytochrome P450 82C4"/>
    <property type="match status" value="1"/>
</dbReference>
<proteinExistence type="inferred from homology"/>
<dbReference type="InterPro" id="IPR017972">
    <property type="entry name" value="Cyt_P450_CS"/>
</dbReference>
<dbReference type="Proteomes" id="UP001428341">
    <property type="component" value="Unassembled WGS sequence"/>
</dbReference>
<evidence type="ECO:0000256" key="5">
    <source>
        <dbReference type="ARBA" id="ARBA00023004"/>
    </source>
</evidence>
<dbReference type="SUPFAM" id="SSF48264">
    <property type="entry name" value="Cytochrome P450"/>
    <property type="match status" value="2"/>
</dbReference>
<dbReference type="PROSITE" id="PS00086">
    <property type="entry name" value="CYTOCHROME_P450"/>
    <property type="match status" value="1"/>
</dbReference>
<comment type="cofactor">
    <cofactor evidence="7">
        <name>heme</name>
        <dbReference type="ChEBI" id="CHEBI:30413"/>
    </cofactor>
</comment>
<keyword evidence="3 7" id="KW-0479">Metal-binding</keyword>
<comment type="caution">
    <text evidence="9">The sequence shown here is derived from an EMBL/GenBank/DDBJ whole genome shotgun (WGS) entry which is preliminary data.</text>
</comment>
<evidence type="ECO:0000256" key="4">
    <source>
        <dbReference type="ARBA" id="ARBA00023002"/>
    </source>
</evidence>
<protein>
    <recommendedName>
        <fullName evidence="11">Cytochrome P450</fullName>
    </recommendedName>
</protein>
<keyword evidence="5 7" id="KW-0408">Iron</keyword>
<sequence>MIDISFRNAGRTFHRLDVYLICEEDNFKNRDALKKAQNELDIHVGANRQVNESDIETLVYLRAMLKETMRLYPAAPLLQSHQWMEDCTVSGYHVPAGTQLFVNAWKVHHDPKVWQEPCFVIFLLLLLLISLNGRTKKTQAPHQAPVAGGAWPLIGHLHLFGGQEPTHRLLGDMADKYGPIFTMKMGLNRALVVSNWEIAKECFTINDKPFANRPRSMAMDLLGYNFLAIAASPYGNYWRESRKMPTIELLSNNQLQKLKHVRESEVKASIKGLFENCKRSSSHKVSVEMKHWIEGIVLDIIMRIIAGKRYTSQDSSDFQEHATDFFDLFGKFVVSDALPFLRWLDIGGYEKLMKKTAKEFDLVFQGWLDEHKSKRGSSEVKGDEDFMYVMLSLFDDKTKQLPDGDDTDTVIKAICLSLILAASDTTAVTLTWAIALLLNNRDVLEKAQNELDVHVGTNRQVNESDMINLAYLQVVLKETLRLYPAAPLLVPHESIEDCTISGYHVPAGTQLIVNAWKIQRDPGVWEEPCKFLPERFLTKYKDVDLKGQNFEFIPFGSGRRMCPGISFAFQVMPLILASLLHGFDFATPSDAPVDMEEAKSLTYAKATPLEVLLTPRLSASLYD</sequence>
<dbReference type="PRINTS" id="PR00385">
    <property type="entry name" value="P450"/>
</dbReference>
<comment type="similarity">
    <text evidence="1 8">Belongs to the cytochrome P450 family.</text>
</comment>
<dbReference type="GO" id="GO:0005506">
    <property type="term" value="F:iron ion binding"/>
    <property type="evidence" value="ECO:0007669"/>
    <property type="project" value="InterPro"/>
</dbReference>
<dbReference type="PANTHER" id="PTHR47947:SF19">
    <property type="entry name" value="CYTOCHROME P450 82C3-RELATED"/>
    <property type="match status" value="1"/>
</dbReference>
<dbReference type="GO" id="GO:0020037">
    <property type="term" value="F:heme binding"/>
    <property type="evidence" value="ECO:0007669"/>
    <property type="project" value="InterPro"/>
</dbReference>
<reference evidence="9 10" key="1">
    <citation type="submission" date="2024-05" db="EMBL/GenBank/DDBJ databases">
        <title>Haplotype-resolved chromosome-level genome assembly of Huyou (Citrus changshanensis).</title>
        <authorList>
            <person name="Miao C."/>
            <person name="Chen W."/>
            <person name="Wu Y."/>
            <person name="Wang L."/>
            <person name="Zhao S."/>
            <person name="Grierson D."/>
            <person name="Xu C."/>
            <person name="Chen K."/>
        </authorList>
    </citation>
    <scope>NUCLEOTIDE SEQUENCE [LARGE SCALE GENOMIC DNA]</scope>
    <source>
        <strain evidence="9">01-14</strain>
        <tissue evidence="9">Leaf</tissue>
    </source>
</reference>
<dbReference type="EMBL" id="JBCGBO010000001">
    <property type="protein sequence ID" value="KAK9230613.1"/>
    <property type="molecule type" value="Genomic_DNA"/>
</dbReference>
<accession>A0AAP0N0L6</accession>
<dbReference type="PANTHER" id="PTHR47947">
    <property type="entry name" value="CYTOCHROME P450 82C3-RELATED"/>
    <property type="match status" value="1"/>
</dbReference>
<dbReference type="GO" id="GO:0016709">
    <property type="term" value="F:oxidoreductase activity, acting on paired donors, with incorporation or reduction of molecular oxygen, NAD(P)H as one donor, and incorporation of one atom of oxygen"/>
    <property type="evidence" value="ECO:0007669"/>
    <property type="project" value="UniProtKB-ARBA"/>
</dbReference>
<evidence type="ECO:0000256" key="3">
    <source>
        <dbReference type="ARBA" id="ARBA00022723"/>
    </source>
</evidence>
<dbReference type="InterPro" id="IPR001128">
    <property type="entry name" value="Cyt_P450"/>
</dbReference>
<evidence type="ECO:0000256" key="6">
    <source>
        <dbReference type="ARBA" id="ARBA00023033"/>
    </source>
</evidence>
<evidence type="ECO:0000313" key="9">
    <source>
        <dbReference type="EMBL" id="KAK9230613.1"/>
    </source>
</evidence>
<name>A0AAP0N0L6_9ROSI</name>
<keyword evidence="6 8" id="KW-0503">Monooxygenase</keyword>
<gene>
    <name evidence="9" type="ORF">WN944_023585</name>
</gene>
<dbReference type="AlphaFoldDB" id="A0AAP0N0L6"/>
<evidence type="ECO:0000256" key="1">
    <source>
        <dbReference type="ARBA" id="ARBA00010617"/>
    </source>
</evidence>
<dbReference type="PRINTS" id="PR00463">
    <property type="entry name" value="EP450I"/>
</dbReference>
<evidence type="ECO:0000256" key="2">
    <source>
        <dbReference type="ARBA" id="ARBA00022617"/>
    </source>
</evidence>
<evidence type="ECO:0000256" key="7">
    <source>
        <dbReference type="PIRSR" id="PIRSR602401-1"/>
    </source>
</evidence>
<keyword evidence="10" id="KW-1185">Reference proteome</keyword>
<organism evidence="9 10">
    <name type="scientific">Citrus x changshan-huyou</name>
    <dbReference type="NCBI Taxonomy" id="2935761"/>
    <lineage>
        <taxon>Eukaryota</taxon>
        <taxon>Viridiplantae</taxon>
        <taxon>Streptophyta</taxon>
        <taxon>Embryophyta</taxon>
        <taxon>Tracheophyta</taxon>
        <taxon>Spermatophyta</taxon>
        <taxon>Magnoliopsida</taxon>
        <taxon>eudicotyledons</taxon>
        <taxon>Gunneridae</taxon>
        <taxon>Pentapetalae</taxon>
        <taxon>rosids</taxon>
        <taxon>malvids</taxon>
        <taxon>Sapindales</taxon>
        <taxon>Rutaceae</taxon>
        <taxon>Aurantioideae</taxon>
        <taxon>Citrus</taxon>
    </lineage>
</organism>
<dbReference type="CDD" id="cd20654">
    <property type="entry name" value="CYP82"/>
    <property type="match status" value="1"/>
</dbReference>
<dbReference type="InterPro" id="IPR036396">
    <property type="entry name" value="Cyt_P450_sf"/>
</dbReference>
<feature type="binding site" description="axial binding residue" evidence="7">
    <location>
        <position position="562"/>
    </location>
    <ligand>
        <name>heme</name>
        <dbReference type="ChEBI" id="CHEBI:30413"/>
    </ligand>
    <ligandPart>
        <name>Fe</name>
        <dbReference type="ChEBI" id="CHEBI:18248"/>
    </ligandPart>
</feature>
<dbReference type="InterPro" id="IPR002401">
    <property type="entry name" value="Cyt_P450_E_grp-I"/>
</dbReference>
<dbReference type="Gene3D" id="1.10.630.10">
    <property type="entry name" value="Cytochrome P450"/>
    <property type="match status" value="2"/>
</dbReference>
<evidence type="ECO:0008006" key="11">
    <source>
        <dbReference type="Google" id="ProtNLM"/>
    </source>
</evidence>
<evidence type="ECO:0000313" key="10">
    <source>
        <dbReference type="Proteomes" id="UP001428341"/>
    </source>
</evidence>
<dbReference type="Pfam" id="PF00067">
    <property type="entry name" value="p450"/>
    <property type="match status" value="2"/>
</dbReference>
<evidence type="ECO:0000256" key="8">
    <source>
        <dbReference type="RuleBase" id="RU000461"/>
    </source>
</evidence>
<keyword evidence="4 8" id="KW-0560">Oxidoreductase</keyword>